<dbReference type="KEGG" id="dpt:Deipr_1663"/>
<dbReference type="InterPro" id="IPR036188">
    <property type="entry name" value="FAD/NAD-bd_sf"/>
</dbReference>
<name>F0RKT5_DEIPM</name>
<reference evidence="2" key="1">
    <citation type="submission" date="2011-02" db="EMBL/GenBank/DDBJ databases">
        <title>The complete sequence of chromosome of Deinococcus proteolyticus DSM 20540.</title>
        <authorList>
            <consortium name="US DOE Joint Genome Institute (JGI-PGF)"/>
            <person name="Lucas S."/>
            <person name="Copeland A."/>
            <person name="Lapidus A."/>
            <person name="Bruce D."/>
            <person name="Goodwin L."/>
            <person name="Pitluck S."/>
            <person name="Kyrpides N."/>
            <person name="Mavromatis K."/>
            <person name="Pagani I."/>
            <person name="Ivanova N."/>
            <person name="Ovchinnikova G."/>
            <person name="Zeytun A."/>
            <person name="Detter J.C."/>
            <person name="Han C."/>
            <person name="Land M."/>
            <person name="Hauser L."/>
            <person name="Markowitz V."/>
            <person name="Cheng J.-F."/>
            <person name="Hugenholtz P."/>
            <person name="Woyke T."/>
            <person name="Wu D."/>
            <person name="Pukall R."/>
            <person name="Steenblock K."/>
            <person name="Brambilla E."/>
            <person name="Klenk H.-P."/>
            <person name="Eisen J.A."/>
        </authorList>
    </citation>
    <scope>NUCLEOTIDE SEQUENCE [LARGE SCALE GENOMIC DNA]</scope>
    <source>
        <strain evidence="2">ATCC 35074 / DSM 20540 / JCM 6276 / NBRC 101906 / NCIMB 13154 / VKM Ac-1939 / CCM 2703 / MRP</strain>
    </source>
</reference>
<organism evidence="1 2">
    <name type="scientific">Deinococcus proteolyticus (strain ATCC 35074 / DSM 20540 / JCM 6276 / NBRC 101906 / NCIMB 13154 / VKM Ac-1939 / CCM 2703 / MRP)</name>
    <dbReference type="NCBI Taxonomy" id="693977"/>
    <lineage>
        <taxon>Bacteria</taxon>
        <taxon>Thermotogati</taxon>
        <taxon>Deinococcota</taxon>
        <taxon>Deinococci</taxon>
        <taxon>Deinococcales</taxon>
        <taxon>Deinococcaceae</taxon>
        <taxon>Deinococcus</taxon>
    </lineage>
</organism>
<dbReference type="PANTHER" id="PTHR10668">
    <property type="entry name" value="PHYTOENE DEHYDROGENASE"/>
    <property type="match status" value="1"/>
</dbReference>
<dbReference type="SUPFAM" id="SSF51905">
    <property type="entry name" value="FAD/NAD(P)-binding domain"/>
    <property type="match status" value="1"/>
</dbReference>
<dbReference type="HOGENOM" id="CLU_019327_1_1_0"/>
<proteinExistence type="predicted"/>
<dbReference type="PANTHER" id="PTHR10668:SF105">
    <property type="entry name" value="DEHYDROGENASE-RELATED"/>
    <property type="match status" value="1"/>
</dbReference>
<dbReference type="AlphaFoldDB" id="F0RKT5"/>
<dbReference type="eggNOG" id="COG1233">
    <property type="taxonomic scope" value="Bacteria"/>
</dbReference>
<accession>F0RKT5</accession>
<keyword evidence="2" id="KW-1185">Reference proteome</keyword>
<dbReference type="Pfam" id="PF13450">
    <property type="entry name" value="NAD_binding_8"/>
    <property type="match status" value="1"/>
</dbReference>
<evidence type="ECO:0000313" key="2">
    <source>
        <dbReference type="Proteomes" id="UP000007718"/>
    </source>
</evidence>
<protein>
    <submittedName>
        <fullName evidence="1">FAD dependent oxidoreductase</fullName>
    </submittedName>
</protein>
<dbReference type="Proteomes" id="UP000007718">
    <property type="component" value="Chromosome"/>
</dbReference>
<evidence type="ECO:0000313" key="1">
    <source>
        <dbReference type="EMBL" id="ADY26797.1"/>
    </source>
</evidence>
<gene>
    <name evidence="1" type="ordered locus">Deipr_1663</name>
</gene>
<dbReference type="EMBL" id="CP002536">
    <property type="protein sequence ID" value="ADY26797.1"/>
    <property type="molecule type" value="Genomic_DNA"/>
</dbReference>
<dbReference type="Gene3D" id="3.50.50.60">
    <property type="entry name" value="FAD/NAD(P)-binding domain"/>
    <property type="match status" value="1"/>
</dbReference>
<sequence length="501" mass="53075">MSKFCEVRLPRRYTAAMTPNPRQVAAGHLDAGQLDAAVVGAGPNGLSAAITLARAGLRVRVLEAHSQPGGGLSSSNWQGFTFDTGSAIHPLGYASPAWQEWPLHAFGLDWVRSPAPYAHLWWDGRALALPQKLDAAAQVLGPDGGRWRGLFGPLVTAQAELLEDTLRPLLRLPRHPLTLARFGVPALAPAPLTAELLFQTPEARALWAGLAAHVNLPMTTPGVGAAALMLGTAAHAGGWPFPRGGAQALTGALAEYFRWLGGEIQLNTPVRTRADLPAARVVLVDSSPAVARRLLRRSTPAYDAWLARFRYGLGAVKLDYALSGPVPWLDPAAAQAATLHIGGGLREIEQAERGAAQGRLAQRPYLLAAQHTLFDPGRAPQGGHTFWVYAHAPAGTGPEYADTIEAALEQLAPGFRARVLHRRVTTPAELEAFSPVFGGGDVNGGRFDLPGLLARPVPTPTPYRTPDPQVYLCSSATPPGGGVHGMCGYHAAQAVLHDLFA</sequence>
<reference evidence="1 2" key="2">
    <citation type="journal article" date="2012" name="Stand. Genomic Sci.">
        <title>Complete genome sequence of the orange-red pigmented, radioresistant Deinococcus proteolyticus type strain (MRP(T)).</title>
        <authorList>
            <person name="Copeland A."/>
            <person name="Zeytun A."/>
            <person name="Yassawong M."/>
            <person name="Nolan M."/>
            <person name="Lucas S."/>
            <person name="Hammon N."/>
            <person name="Deshpande S."/>
            <person name="Cheng J.F."/>
            <person name="Han C."/>
            <person name="Tapia R."/>
            <person name="Goodwin L.A."/>
            <person name="Pitluck S."/>
            <person name="Mavromatis K."/>
            <person name="Liolios K."/>
            <person name="Pagani I."/>
            <person name="Ivanova N."/>
            <person name="Mikhailova N."/>
            <person name="Pati A."/>
            <person name="Chen A."/>
            <person name="Palaniappan K."/>
            <person name="Land M."/>
            <person name="Hauser L."/>
            <person name="Jeffries C.D."/>
            <person name="Brambilla E.M."/>
            <person name="Rohde M."/>
            <person name="Sikorski J."/>
            <person name="Pukall R."/>
            <person name="Goker M."/>
            <person name="Detter J.C."/>
            <person name="Woyke T."/>
            <person name="Bristow J."/>
            <person name="Eisen J.A."/>
            <person name="Markowitz V."/>
            <person name="Hugenholtz P."/>
            <person name="Kyrpides N.C."/>
            <person name="Klenk H.P."/>
            <person name="Lapidus A."/>
        </authorList>
    </citation>
    <scope>NUCLEOTIDE SEQUENCE [LARGE SCALE GENOMIC DNA]</scope>
    <source>
        <strain evidence="2">ATCC 35074 / DSM 20540 / JCM 6276 / NBRC 101906 / NCIMB 13154 / VKM Ac-1939 / CCM 2703 / MRP</strain>
    </source>
</reference>
<dbReference type="STRING" id="693977.Deipr_1663"/>